<keyword evidence="2" id="KW-1185">Reference proteome</keyword>
<proteinExistence type="predicted"/>
<organism evidence="1 2">
    <name type="scientific">Acanthoscelides obtectus</name>
    <name type="common">Bean weevil</name>
    <name type="synonym">Bruchus obtectus</name>
    <dbReference type="NCBI Taxonomy" id="200917"/>
    <lineage>
        <taxon>Eukaryota</taxon>
        <taxon>Metazoa</taxon>
        <taxon>Ecdysozoa</taxon>
        <taxon>Arthropoda</taxon>
        <taxon>Hexapoda</taxon>
        <taxon>Insecta</taxon>
        <taxon>Pterygota</taxon>
        <taxon>Neoptera</taxon>
        <taxon>Endopterygota</taxon>
        <taxon>Coleoptera</taxon>
        <taxon>Polyphaga</taxon>
        <taxon>Cucujiformia</taxon>
        <taxon>Chrysomeloidea</taxon>
        <taxon>Chrysomelidae</taxon>
        <taxon>Bruchinae</taxon>
        <taxon>Bruchini</taxon>
        <taxon>Acanthoscelides</taxon>
    </lineage>
</organism>
<evidence type="ECO:0000313" key="2">
    <source>
        <dbReference type="Proteomes" id="UP001152888"/>
    </source>
</evidence>
<accession>A0A9P0M0D5</accession>
<reference evidence="1" key="1">
    <citation type="submission" date="2022-03" db="EMBL/GenBank/DDBJ databases">
        <authorList>
            <person name="Sayadi A."/>
        </authorList>
    </citation>
    <scope>NUCLEOTIDE SEQUENCE</scope>
</reference>
<gene>
    <name evidence="1" type="ORF">ACAOBT_LOCUS26682</name>
</gene>
<dbReference type="Proteomes" id="UP001152888">
    <property type="component" value="Unassembled WGS sequence"/>
</dbReference>
<name>A0A9P0M0D5_ACAOB</name>
<sequence>MVKGRQSRMMSEQKEVLT</sequence>
<evidence type="ECO:0000313" key="1">
    <source>
        <dbReference type="EMBL" id="CAH2002224.1"/>
    </source>
</evidence>
<dbReference type="AlphaFoldDB" id="A0A9P0M0D5"/>
<protein>
    <submittedName>
        <fullName evidence="1">Uncharacterized protein</fullName>
    </submittedName>
</protein>
<comment type="caution">
    <text evidence="1">The sequence shown here is derived from an EMBL/GenBank/DDBJ whole genome shotgun (WGS) entry which is preliminary data.</text>
</comment>
<dbReference type="EMBL" id="CAKOFQ010007487">
    <property type="protein sequence ID" value="CAH2002224.1"/>
    <property type="molecule type" value="Genomic_DNA"/>
</dbReference>